<dbReference type="InParanoid" id="A0A369JIE6"/>
<dbReference type="EMBL" id="LUEZ02000080">
    <property type="protein sequence ID" value="RDB19493.1"/>
    <property type="molecule type" value="Genomic_DNA"/>
</dbReference>
<evidence type="ECO:0000313" key="2">
    <source>
        <dbReference type="EMBL" id="RDB19493.1"/>
    </source>
</evidence>
<feature type="region of interest" description="Disordered" evidence="1">
    <location>
        <begin position="118"/>
        <end position="137"/>
    </location>
</feature>
<feature type="region of interest" description="Disordered" evidence="1">
    <location>
        <begin position="1"/>
        <end position="66"/>
    </location>
</feature>
<dbReference type="Proteomes" id="UP000076154">
    <property type="component" value="Unassembled WGS sequence"/>
</dbReference>
<protein>
    <submittedName>
        <fullName evidence="2">Uncharacterized protein</fullName>
    </submittedName>
</protein>
<keyword evidence="3" id="KW-1185">Reference proteome</keyword>
<organism evidence="2 3">
    <name type="scientific">Hypsizygus marmoreus</name>
    <name type="common">White beech mushroom</name>
    <name type="synonym">Agaricus marmoreus</name>
    <dbReference type="NCBI Taxonomy" id="39966"/>
    <lineage>
        <taxon>Eukaryota</taxon>
        <taxon>Fungi</taxon>
        <taxon>Dikarya</taxon>
        <taxon>Basidiomycota</taxon>
        <taxon>Agaricomycotina</taxon>
        <taxon>Agaricomycetes</taxon>
        <taxon>Agaricomycetidae</taxon>
        <taxon>Agaricales</taxon>
        <taxon>Tricholomatineae</taxon>
        <taxon>Lyophyllaceae</taxon>
        <taxon>Hypsizygus</taxon>
    </lineage>
</organism>
<dbReference type="OrthoDB" id="3245714at2759"/>
<proteinExistence type="predicted"/>
<feature type="compositionally biased region" description="Low complexity" evidence="1">
    <location>
        <begin position="19"/>
        <end position="37"/>
    </location>
</feature>
<evidence type="ECO:0000313" key="3">
    <source>
        <dbReference type="Proteomes" id="UP000076154"/>
    </source>
</evidence>
<comment type="caution">
    <text evidence="2">The sequence shown here is derived from an EMBL/GenBank/DDBJ whole genome shotgun (WGS) entry which is preliminary data.</text>
</comment>
<gene>
    <name evidence="2" type="ORF">Hypma_013456</name>
</gene>
<name>A0A369JIE6_HYPMA</name>
<dbReference type="AlphaFoldDB" id="A0A369JIE6"/>
<reference evidence="2" key="1">
    <citation type="submission" date="2018-04" db="EMBL/GenBank/DDBJ databases">
        <title>Whole genome sequencing of Hypsizygus marmoreus.</title>
        <authorList>
            <person name="Choi I.-G."/>
            <person name="Min B."/>
            <person name="Kim J.-G."/>
            <person name="Kim S."/>
            <person name="Oh Y.-L."/>
            <person name="Kong W.-S."/>
            <person name="Park H."/>
            <person name="Jeong J."/>
            <person name="Song E.-S."/>
        </authorList>
    </citation>
    <scope>NUCLEOTIDE SEQUENCE [LARGE SCALE GENOMIC DNA]</scope>
    <source>
        <strain evidence="2">51987-8</strain>
    </source>
</reference>
<feature type="compositionally biased region" description="Basic and acidic residues" evidence="1">
    <location>
        <begin position="54"/>
        <end position="66"/>
    </location>
</feature>
<accession>A0A369JIE6</accession>
<evidence type="ECO:0000256" key="1">
    <source>
        <dbReference type="SAM" id="MobiDB-lite"/>
    </source>
</evidence>
<sequence length="215" mass="23800">MRRPTTAAFYARPISQAKSATPAATSPPGSLRRSSSSAGEIKPVTPSPILPNTKENRAWEHDRQRVRKAADFVKAKARKGQAGSMTQTKFCGPRKFDDKVVHDESEVEVLDAVDDVSPPVADRSRVSRPTPTDDGIMPLSARRSEVQLADLVTSKKPRHGREVDFEVIPHIRSVIVLDDNIPPDLDFDEPWEHIYGVDDDQTTHEPSYAKIAALN</sequence>